<proteinExistence type="inferred from homology"/>
<dbReference type="Gene3D" id="6.20.20.10">
    <property type="match status" value="2"/>
</dbReference>
<dbReference type="Gene3D" id="2.60.260.20">
    <property type="entry name" value="Urease metallochaperone UreE, N-terminal domain"/>
    <property type="match status" value="2"/>
</dbReference>
<dbReference type="FunFam" id="2.60.260.20:FF:000005">
    <property type="entry name" value="Chaperone protein dnaJ 1, mitochondrial"/>
    <property type="match status" value="1"/>
</dbReference>
<evidence type="ECO:0000256" key="1">
    <source>
        <dbReference type="ARBA" id="ARBA00022490"/>
    </source>
</evidence>
<dbReference type="InterPro" id="IPR008971">
    <property type="entry name" value="HSP40/DnaJ_pept-bd"/>
</dbReference>
<dbReference type="SUPFAM" id="SSF46565">
    <property type="entry name" value="Chaperone J-domain"/>
    <property type="match status" value="1"/>
</dbReference>
<dbReference type="PROSITE" id="PS00636">
    <property type="entry name" value="DNAJ_1"/>
    <property type="match status" value="1"/>
</dbReference>
<dbReference type="InterPro" id="IPR018253">
    <property type="entry name" value="DnaJ_domain_CS"/>
</dbReference>
<keyword evidence="2 11" id="KW-0235">DNA replication</keyword>
<accession>A0A7K1J3N9</accession>
<feature type="repeat" description="CXXCXGXG motif" evidence="11">
    <location>
        <begin position="203"/>
        <end position="210"/>
    </location>
</feature>
<dbReference type="CDD" id="cd10719">
    <property type="entry name" value="DnaJ_zf"/>
    <property type="match status" value="1"/>
</dbReference>
<dbReference type="SUPFAM" id="SSF49493">
    <property type="entry name" value="HSP40/DnaJ peptide-binding domain"/>
    <property type="match status" value="2"/>
</dbReference>
<evidence type="ECO:0000256" key="4">
    <source>
        <dbReference type="ARBA" id="ARBA00022737"/>
    </source>
</evidence>
<sequence length="386" mass="42629">MAVADYYKVLGVEHDATEEDIKRAYRKMSRKYHPDLAGPEFEEKFKEVNTAYEVLSDPEKRRMFDMGVDPNDPRGSAGYGNGQSFSGFDMGDVFGQFFDAFGGGTGNGPIPRSQPGRDQLEELSVDLKTAVFGAQQHLKFSTFGTCQACKGTGSEHEEPPVTCPTCHGAGYTQKVVRTLLGQMMTSVPCETCQGHGNVFEHPCQECQGTGRIRTERDVVIPIPGGVQTDSRLRVPGQGEAGECNGQPGDLYVDITVKKDKQFTRDGNDLHCWIRIPMTWAVLGHTTTIDSFDGEQTLEIPAGTQPEQTIELKNLGLTKLNDKEQRGNLVVHINVQIPTKLNDKERQLVEEFAQQQNDANEQPVQQSSRPATPQKKGFFSKIKDALG</sequence>
<dbReference type="PANTHER" id="PTHR43096:SF48">
    <property type="entry name" value="CHAPERONE PROTEIN DNAJ"/>
    <property type="match status" value="1"/>
</dbReference>
<comment type="cofactor">
    <cofactor evidence="11">
        <name>Zn(2+)</name>
        <dbReference type="ChEBI" id="CHEBI:29105"/>
    </cofactor>
    <text evidence="11">Binds 2 Zn(2+) ions per monomer.</text>
</comment>
<evidence type="ECO:0000256" key="12">
    <source>
        <dbReference type="PROSITE-ProRule" id="PRU00546"/>
    </source>
</evidence>
<feature type="binding site" evidence="11">
    <location>
        <position position="149"/>
    </location>
    <ligand>
        <name>Zn(2+)</name>
        <dbReference type="ChEBI" id="CHEBI:29105"/>
        <label>1</label>
    </ligand>
</feature>
<keyword evidence="6 11" id="KW-0862">Zinc</keyword>
<evidence type="ECO:0000256" key="6">
    <source>
        <dbReference type="ARBA" id="ARBA00022833"/>
    </source>
</evidence>
<dbReference type="GO" id="GO:0009408">
    <property type="term" value="P:response to heat"/>
    <property type="evidence" value="ECO:0007669"/>
    <property type="project" value="InterPro"/>
</dbReference>
<name>A0A7K1J3N9_9BIFI</name>
<dbReference type="InterPro" id="IPR036869">
    <property type="entry name" value="J_dom_sf"/>
</dbReference>
<dbReference type="CDD" id="cd10747">
    <property type="entry name" value="DnaJ_C"/>
    <property type="match status" value="1"/>
</dbReference>
<comment type="similarity">
    <text evidence="9 11">Belongs to the DnaJ family.</text>
</comment>
<gene>
    <name evidence="11" type="primary">dnaJ</name>
    <name evidence="16" type="ORF">GSD1FS_0477</name>
</gene>
<dbReference type="AlphaFoldDB" id="A0A7K1J3N9"/>
<comment type="domain">
    <text evidence="11">The J domain is necessary and sufficient to stimulate DnaK ATPase activity. Zinc center 1 plays an important role in the autonomous, DnaK-independent chaperone activity of DnaJ. Zinc center 2 is essential for interaction with DnaK and for DnaJ activity.</text>
</comment>
<evidence type="ECO:0000259" key="14">
    <source>
        <dbReference type="PROSITE" id="PS50076"/>
    </source>
</evidence>
<dbReference type="GO" id="GO:0005737">
    <property type="term" value="C:cytoplasm"/>
    <property type="evidence" value="ECO:0007669"/>
    <property type="project" value="UniProtKB-SubCell"/>
</dbReference>
<evidence type="ECO:0000256" key="2">
    <source>
        <dbReference type="ARBA" id="ARBA00022705"/>
    </source>
</evidence>
<dbReference type="Gene3D" id="1.10.287.110">
    <property type="entry name" value="DnaJ domain"/>
    <property type="match status" value="1"/>
</dbReference>
<dbReference type="GO" id="GO:0051082">
    <property type="term" value="F:unfolded protein binding"/>
    <property type="evidence" value="ECO:0007669"/>
    <property type="project" value="UniProtKB-UniRule"/>
</dbReference>
<evidence type="ECO:0000256" key="11">
    <source>
        <dbReference type="HAMAP-Rule" id="MF_01152"/>
    </source>
</evidence>
<dbReference type="CDD" id="cd06257">
    <property type="entry name" value="DnaJ"/>
    <property type="match status" value="1"/>
</dbReference>
<comment type="function">
    <text evidence="11">Participates actively in the response to hyperosmotic and heat shock by preventing the aggregation of stress-denatured proteins and by disaggregating proteins, also in an autonomous, DnaK-independent fashion. Unfolded proteins bind initially to DnaJ; upon interaction with the DnaJ-bound protein, DnaK hydrolyzes its bound ATP, resulting in the formation of a stable complex. GrpE releases ADP from DnaK; ATP binding to DnaK triggers the release of the substrate protein, thus completing the reaction cycle. Several rounds of ATP-dependent interactions between DnaJ, DnaK and GrpE are required for fully efficient folding. Also involved, together with DnaK and GrpE, in the DNA replication of plasmids through activation of initiation proteins.</text>
</comment>
<feature type="binding site" evidence="11">
    <location>
        <position position="206"/>
    </location>
    <ligand>
        <name>Zn(2+)</name>
        <dbReference type="ChEBI" id="CHEBI:29105"/>
        <label>1</label>
    </ligand>
</feature>
<keyword evidence="4 11" id="KW-0677">Repeat</keyword>
<dbReference type="InterPro" id="IPR012724">
    <property type="entry name" value="DnaJ"/>
</dbReference>
<feature type="domain" description="J" evidence="14">
    <location>
        <begin position="5"/>
        <end position="68"/>
    </location>
</feature>
<keyword evidence="3 11" id="KW-0479">Metal-binding</keyword>
<evidence type="ECO:0000259" key="15">
    <source>
        <dbReference type="PROSITE" id="PS51188"/>
    </source>
</evidence>
<keyword evidence="17" id="KW-1185">Reference proteome</keyword>
<organism evidence="16 17">
    <name type="scientific">Bifidobacterium canis</name>
    <dbReference type="NCBI Taxonomy" id="2610880"/>
    <lineage>
        <taxon>Bacteria</taxon>
        <taxon>Bacillati</taxon>
        <taxon>Actinomycetota</taxon>
        <taxon>Actinomycetes</taxon>
        <taxon>Bifidobacteriales</taxon>
        <taxon>Bifidobacteriaceae</taxon>
        <taxon>Bifidobacterium</taxon>
    </lineage>
</organism>
<dbReference type="PANTHER" id="PTHR43096">
    <property type="entry name" value="DNAJ HOMOLOG 1, MITOCHONDRIAL-RELATED"/>
    <property type="match status" value="1"/>
</dbReference>
<dbReference type="PROSITE" id="PS50076">
    <property type="entry name" value="DNAJ_2"/>
    <property type="match status" value="1"/>
</dbReference>
<feature type="binding site" evidence="11">
    <location>
        <position position="189"/>
    </location>
    <ligand>
        <name>Zn(2+)</name>
        <dbReference type="ChEBI" id="CHEBI:29105"/>
        <label>2</label>
    </ligand>
</feature>
<feature type="binding site" evidence="11">
    <location>
        <position position="166"/>
    </location>
    <ligand>
        <name>Zn(2+)</name>
        <dbReference type="ChEBI" id="CHEBI:29105"/>
        <label>2</label>
    </ligand>
</feature>
<dbReference type="SUPFAM" id="SSF57938">
    <property type="entry name" value="DnaJ/Hsp40 cysteine-rich domain"/>
    <property type="match status" value="1"/>
</dbReference>
<dbReference type="Proteomes" id="UP000487882">
    <property type="component" value="Unassembled WGS sequence"/>
</dbReference>
<dbReference type="InterPro" id="IPR001305">
    <property type="entry name" value="HSP_DnaJ_Cys-rich_dom"/>
</dbReference>
<evidence type="ECO:0000256" key="3">
    <source>
        <dbReference type="ARBA" id="ARBA00022723"/>
    </source>
</evidence>
<feature type="repeat" description="CXXCXGXG motif" evidence="11">
    <location>
        <begin position="163"/>
        <end position="170"/>
    </location>
</feature>
<dbReference type="FunFam" id="2.10.230.10:FF:000002">
    <property type="entry name" value="Molecular chaperone DnaJ"/>
    <property type="match status" value="1"/>
</dbReference>
<dbReference type="GO" id="GO:0005524">
    <property type="term" value="F:ATP binding"/>
    <property type="evidence" value="ECO:0007669"/>
    <property type="project" value="InterPro"/>
</dbReference>
<feature type="binding site" evidence="11">
    <location>
        <position position="146"/>
    </location>
    <ligand>
        <name>Zn(2+)</name>
        <dbReference type="ChEBI" id="CHEBI:29105"/>
        <label>1</label>
    </ligand>
</feature>
<feature type="binding site" evidence="11">
    <location>
        <position position="192"/>
    </location>
    <ligand>
        <name>Zn(2+)</name>
        <dbReference type="ChEBI" id="CHEBI:29105"/>
        <label>2</label>
    </ligand>
</feature>
<dbReference type="InterPro" id="IPR036410">
    <property type="entry name" value="HSP_DnaJ_Cys-rich_dom_sf"/>
</dbReference>
<feature type="binding site" evidence="11">
    <location>
        <position position="203"/>
    </location>
    <ligand>
        <name>Zn(2+)</name>
        <dbReference type="ChEBI" id="CHEBI:29105"/>
        <label>1</label>
    </ligand>
</feature>
<dbReference type="InterPro" id="IPR001623">
    <property type="entry name" value="DnaJ_domain"/>
</dbReference>
<feature type="domain" description="CR-type" evidence="15">
    <location>
        <begin position="133"/>
        <end position="215"/>
    </location>
</feature>
<feature type="repeat" description="CXXCXGXG motif" evidence="11">
    <location>
        <begin position="189"/>
        <end position="196"/>
    </location>
</feature>
<comment type="subunit">
    <text evidence="11">Homodimer.</text>
</comment>
<dbReference type="PRINTS" id="PR00625">
    <property type="entry name" value="JDOMAIN"/>
</dbReference>
<dbReference type="InterPro" id="IPR002939">
    <property type="entry name" value="DnaJ_C"/>
</dbReference>
<feature type="region of interest" description="Disordered" evidence="13">
    <location>
        <begin position="352"/>
        <end position="386"/>
    </location>
</feature>
<dbReference type="Pfam" id="PF00226">
    <property type="entry name" value="DnaJ"/>
    <property type="match status" value="1"/>
</dbReference>
<comment type="subcellular location">
    <subcellularLocation>
        <location evidence="11">Cytoplasm</location>
    </subcellularLocation>
</comment>
<dbReference type="Pfam" id="PF01556">
    <property type="entry name" value="DnaJ_C"/>
    <property type="match status" value="1"/>
</dbReference>
<evidence type="ECO:0000256" key="9">
    <source>
        <dbReference type="ARBA" id="ARBA00061004"/>
    </source>
</evidence>
<keyword evidence="7 11" id="KW-0346">Stress response</keyword>
<dbReference type="PROSITE" id="PS51188">
    <property type="entry name" value="ZF_CR"/>
    <property type="match status" value="1"/>
</dbReference>
<feature type="repeat" description="CXXCXGXG motif" evidence="11">
    <location>
        <begin position="146"/>
        <end position="153"/>
    </location>
</feature>
<evidence type="ECO:0000313" key="16">
    <source>
        <dbReference type="EMBL" id="MUH59161.1"/>
    </source>
</evidence>
<keyword evidence="8 11" id="KW-0143">Chaperone</keyword>
<dbReference type="Pfam" id="PF00684">
    <property type="entry name" value="DnaJ_CXXCXGXG"/>
    <property type="match status" value="1"/>
</dbReference>
<protein>
    <recommendedName>
        <fullName evidence="10 11">Chaperone protein DnaJ</fullName>
    </recommendedName>
</protein>
<evidence type="ECO:0000313" key="17">
    <source>
        <dbReference type="Proteomes" id="UP000487882"/>
    </source>
</evidence>
<dbReference type="EMBL" id="WNLP01000001">
    <property type="protein sequence ID" value="MUH59161.1"/>
    <property type="molecule type" value="Genomic_DNA"/>
</dbReference>
<dbReference type="GO" id="GO:0031072">
    <property type="term" value="F:heat shock protein binding"/>
    <property type="evidence" value="ECO:0007669"/>
    <property type="project" value="InterPro"/>
</dbReference>
<comment type="caution">
    <text evidence="16">The sequence shown here is derived from an EMBL/GenBank/DDBJ whole genome shotgun (WGS) entry which is preliminary data.</text>
</comment>
<evidence type="ECO:0000256" key="13">
    <source>
        <dbReference type="SAM" id="MobiDB-lite"/>
    </source>
</evidence>
<dbReference type="NCBIfam" id="NF008035">
    <property type="entry name" value="PRK10767.1"/>
    <property type="match status" value="1"/>
</dbReference>
<dbReference type="HAMAP" id="MF_01152">
    <property type="entry name" value="DnaJ"/>
    <property type="match status" value="1"/>
</dbReference>
<feature type="zinc finger region" description="CR-type" evidence="12">
    <location>
        <begin position="133"/>
        <end position="215"/>
    </location>
</feature>
<evidence type="ECO:0000256" key="7">
    <source>
        <dbReference type="ARBA" id="ARBA00023016"/>
    </source>
</evidence>
<dbReference type="GO" id="GO:0042026">
    <property type="term" value="P:protein refolding"/>
    <property type="evidence" value="ECO:0007669"/>
    <property type="project" value="TreeGrafter"/>
</dbReference>
<evidence type="ECO:0000256" key="10">
    <source>
        <dbReference type="ARBA" id="ARBA00067609"/>
    </source>
</evidence>
<evidence type="ECO:0000256" key="8">
    <source>
        <dbReference type="ARBA" id="ARBA00023186"/>
    </source>
</evidence>
<keyword evidence="1 11" id="KW-0963">Cytoplasm</keyword>
<dbReference type="GO" id="GO:0006260">
    <property type="term" value="P:DNA replication"/>
    <property type="evidence" value="ECO:0007669"/>
    <property type="project" value="UniProtKB-KW"/>
</dbReference>
<feature type="binding site" evidence="11">
    <location>
        <position position="163"/>
    </location>
    <ligand>
        <name>Zn(2+)</name>
        <dbReference type="ChEBI" id="CHEBI:29105"/>
        <label>2</label>
    </ligand>
</feature>
<dbReference type="GO" id="GO:0008270">
    <property type="term" value="F:zinc ion binding"/>
    <property type="evidence" value="ECO:0007669"/>
    <property type="project" value="UniProtKB-UniRule"/>
</dbReference>
<evidence type="ECO:0000256" key="5">
    <source>
        <dbReference type="ARBA" id="ARBA00022771"/>
    </source>
</evidence>
<dbReference type="SMART" id="SM00271">
    <property type="entry name" value="DnaJ"/>
    <property type="match status" value="1"/>
</dbReference>
<reference evidence="16 17" key="1">
    <citation type="submission" date="2019-09" db="EMBL/GenBank/DDBJ databases">
        <title>Bifidobacterium canis sp. nov., isolated from the digestive tract of German Shepherd dog puppy.</title>
        <authorList>
            <person name="Bunesova V."/>
        </authorList>
    </citation>
    <scope>NUCLEOTIDE SEQUENCE [LARGE SCALE GENOMIC DNA]</scope>
    <source>
        <strain evidence="16 17">GSD1FS</strain>
    </source>
</reference>
<feature type="compositionally biased region" description="Polar residues" evidence="13">
    <location>
        <begin position="352"/>
        <end position="370"/>
    </location>
</feature>
<keyword evidence="5 11" id="KW-0863">Zinc-finger</keyword>